<dbReference type="SUPFAM" id="SSF53448">
    <property type="entry name" value="Nucleotide-diphospho-sugar transferases"/>
    <property type="match status" value="1"/>
</dbReference>
<dbReference type="InterPro" id="IPR001173">
    <property type="entry name" value="Glyco_trans_2-like"/>
</dbReference>
<organism evidence="2 3">
    <name type="scientific">Gelidibacter algens</name>
    <dbReference type="NCBI Taxonomy" id="49280"/>
    <lineage>
        <taxon>Bacteria</taxon>
        <taxon>Pseudomonadati</taxon>
        <taxon>Bacteroidota</taxon>
        <taxon>Flavobacteriia</taxon>
        <taxon>Flavobacteriales</taxon>
        <taxon>Flavobacteriaceae</taxon>
        <taxon>Gelidibacter</taxon>
    </lineage>
</organism>
<dbReference type="Gene3D" id="3.90.550.10">
    <property type="entry name" value="Spore Coat Polysaccharide Biosynthesis Protein SpsA, Chain A"/>
    <property type="match status" value="1"/>
</dbReference>
<evidence type="ECO:0000313" key="3">
    <source>
        <dbReference type="Proteomes" id="UP000248987"/>
    </source>
</evidence>
<protein>
    <submittedName>
        <fullName evidence="2">Glycosyl transferase family 2</fullName>
    </submittedName>
</protein>
<dbReference type="OrthoDB" id="9778406at2"/>
<dbReference type="Proteomes" id="UP000248987">
    <property type="component" value="Unassembled WGS sequence"/>
</dbReference>
<accession>A0A327SG05</accession>
<dbReference type="RefSeq" id="WP_111625729.1">
    <property type="nucleotide sequence ID" value="NZ_LZRN01000002.1"/>
</dbReference>
<keyword evidence="2" id="KW-0808">Transferase</keyword>
<evidence type="ECO:0000259" key="1">
    <source>
        <dbReference type="Pfam" id="PF00535"/>
    </source>
</evidence>
<dbReference type="CDD" id="cd00761">
    <property type="entry name" value="Glyco_tranf_GTA_type"/>
    <property type="match status" value="1"/>
</dbReference>
<gene>
    <name evidence="2" type="ORF">LX77_00594</name>
</gene>
<sequence length="277" mass="32103">MKISLEILISTMFKVDLSFLDAIFALNDISDFEIIIVNQTDEDKLLVSNRSNVKVINSFERGSPTSRNLAIRNATADVCLMGDDDIVYQSNLKQQIEAAYLKHPEAAMISFQAINEQGQLFADYFPEGLHTKKSLKKIYTWVISFKRELFKEKEVYFNHYFGVGSVFKGETEYAFLRNAYDKSLRMIHVAKIIVQHPNENSGGQMGSDNALFARSALAHRFYGNFSYVWLMKYVFFIFRHNYITFNQIPSKYKMGMKGIFKYKTLHKSGEIDEIYEN</sequence>
<dbReference type="InterPro" id="IPR029044">
    <property type="entry name" value="Nucleotide-diphossugar_trans"/>
</dbReference>
<evidence type="ECO:0000313" key="2">
    <source>
        <dbReference type="EMBL" id="RAJ28019.1"/>
    </source>
</evidence>
<dbReference type="Pfam" id="PF00535">
    <property type="entry name" value="Glycos_transf_2"/>
    <property type="match status" value="1"/>
</dbReference>
<dbReference type="EMBL" id="QLLQ01000001">
    <property type="protein sequence ID" value="RAJ28019.1"/>
    <property type="molecule type" value="Genomic_DNA"/>
</dbReference>
<dbReference type="GO" id="GO:0016740">
    <property type="term" value="F:transferase activity"/>
    <property type="evidence" value="ECO:0007669"/>
    <property type="project" value="UniProtKB-KW"/>
</dbReference>
<proteinExistence type="predicted"/>
<reference evidence="2 3" key="1">
    <citation type="submission" date="2018-06" db="EMBL/GenBank/DDBJ databases">
        <title>Genomic Encyclopedia of Archaeal and Bacterial Type Strains, Phase II (KMG-II): from individual species to whole genera.</title>
        <authorList>
            <person name="Goeker M."/>
        </authorList>
    </citation>
    <scope>NUCLEOTIDE SEQUENCE [LARGE SCALE GENOMIC DNA]</scope>
    <source>
        <strain evidence="2 3">DSM 12408</strain>
    </source>
</reference>
<keyword evidence="3" id="KW-1185">Reference proteome</keyword>
<feature type="domain" description="Glycosyltransferase 2-like" evidence="1">
    <location>
        <begin position="21"/>
        <end position="119"/>
    </location>
</feature>
<name>A0A327SG05_9FLAO</name>
<comment type="caution">
    <text evidence="2">The sequence shown here is derived from an EMBL/GenBank/DDBJ whole genome shotgun (WGS) entry which is preliminary data.</text>
</comment>
<dbReference type="AlphaFoldDB" id="A0A327SG05"/>